<dbReference type="Gene3D" id="3.30.160.60">
    <property type="entry name" value="Classic Zinc Finger"/>
    <property type="match status" value="4"/>
</dbReference>
<reference evidence="9" key="1">
    <citation type="journal article" date="2023" name="Mol. Phylogenet. Evol.">
        <title>Genome-scale phylogeny and comparative genomics of the fungal order Sordariales.</title>
        <authorList>
            <person name="Hensen N."/>
            <person name="Bonometti L."/>
            <person name="Westerberg I."/>
            <person name="Brannstrom I.O."/>
            <person name="Guillou S."/>
            <person name="Cros-Aarteil S."/>
            <person name="Calhoun S."/>
            <person name="Haridas S."/>
            <person name="Kuo A."/>
            <person name="Mondo S."/>
            <person name="Pangilinan J."/>
            <person name="Riley R."/>
            <person name="LaButti K."/>
            <person name="Andreopoulos B."/>
            <person name="Lipzen A."/>
            <person name="Chen C."/>
            <person name="Yan M."/>
            <person name="Daum C."/>
            <person name="Ng V."/>
            <person name="Clum A."/>
            <person name="Steindorff A."/>
            <person name="Ohm R.A."/>
            <person name="Martin F."/>
            <person name="Silar P."/>
            <person name="Natvig D.O."/>
            <person name="Lalanne C."/>
            <person name="Gautier V."/>
            <person name="Ament-Velasquez S.L."/>
            <person name="Kruys A."/>
            <person name="Hutchinson M.I."/>
            <person name="Powell A.J."/>
            <person name="Barry K."/>
            <person name="Miller A.N."/>
            <person name="Grigoriev I.V."/>
            <person name="Debuchy R."/>
            <person name="Gladieux P."/>
            <person name="Hiltunen Thoren M."/>
            <person name="Johannesson H."/>
        </authorList>
    </citation>
    <scope>NUCLEOTIDE SEQUENCE</scope>
    <source>
        <strain evidence="9">CBS 103.79</strain>
    </source>
</reference>
<evidence type="ECO:0000313" key="9">
    <source>
        <dbReference type="EMBL" id="KAK3903208.1"/>
    </source>
</evidence>
<keyword evidence="2" id="KW-0677">Repeat</keyword>
<dbReference type="PROSITE" id="PS50157">
    <property type="entry name" value="ZINC_FINGER_C2H2_2"/>
    <property type="match status" value="4"/>
</dbReference>
<reference evidence="9" key="2">
    <citation type="submission" date="2023-05" db="EMBL/GenBank/DDBJ databases">
        <authorList>
            <consortium name="Lawrence Berkeley National Laboratory"/>
            <person name="Steindorff A."/>
            <person name="Hensen N."/>
            <person name="Bonometti L."/>
            <person name="Westerberg I."/>
            <person name="Brannstrom I.O."/>
            <person name="Guillou S."/>
            <person name="Cros-Aarteil S."/>
            <person name="Calhoun S."/>
            <person name="Haridas S."/>
            <person name="Kuo A."/>
            <person name="Mondo S."/>
            <person name="Pangilinan J."/>
            <person name="Riley R."/>
            <person name="Labutti K."/>
            <person name="Andreopoulos B."/>
            <person name="Lipzen A."/>
            <person name="Chen C."/>
            <person name="Yanf M."/>
            <person name="Daum C."/>
            <person name="Ng V."/>
            <person name="Clum A."/>
            <person name="Ohm R."/>
            <person name="Martin F."/>
            <person name="Silar P."/>
            <person name="Natvig D."/>
            <person name="Lalanne C."/>
            <person name="Gautier V."/>
            <person name="Ament-Velasquez S.L."/>
            <person name="Kruys A."/>
            <person name="Hutchinson M.I."/>
            <person name="Powell A.J."/>
            <person name="Barry K."/>
            <person name="Miller A.N."/>
            <person name="Grigoriev I.V."/>
            <person name="Debuchy R."/>
            <person name="Gladieux P."/>
            <person name="Thoren M.H."/>
            <person name="Johannesson H."/>
        </authorList>
    </citation>
    <scope>NUCLEOTIDE SEQUENCE</scope>
    <source>
        <strain evidence="9">CBS 103.79</strain>
    </source>
</reference>
<organism evidence="9 10">
    <name type="scientific">Staphylotrichum tortipilum</name>
    <dbReference type="NCBI Taxonomy" id="2831512"/>
    <lineage>
        <taxon>Eukaryota</taxon>
        <taxon>Fungi</taxon>
        <taxon>Dikarya</taxon>
        <taxon>Ascomycota</taxon>
        <taxon>Pezizomycotina</taxon>
        <taxon>Sordariomycetes</taxon>
        <taxon>Sordariomycetidae</taxon>
        <taxon>Sordariales</taxon>
        <taxon>Chaetomiaceae</taxon>
        <taxon>Staphylotrichum</taxon>
    </lineage>
</organism>
<evidence type="ECO:0000256" key="1">
    <source>
        <dbReference type="ARBA" id="ARBA00022723"/>
    </source>
</evidence>
<gene>
    <name evidence="9" type="ORF">C8A05DRAFT_14816</name>
</gene>
<evidence type="ECO:0000256" key="4">
    <source>
        <dbReference type="ARBA" id="ARBA00022833"/>
    </source>
</evidence>
<dbReference type="PROSITE" id="PS00028">
    <property type="entry name" value="ZINC_FINGER_C2H2_1"/>
    <property type="match status" value="4"/>
</dbReference>
<evidence type="ECO:0000256" key="6">
    <source>
        <dbReference type="PROSITE-ProRule" id="PRU00042"/>
    </source>
</evidence>
<name>A0AAN6MMY6_9PEZI</name>
<dbReference type="GO" id="GO:0000978">
    <property type="term" value="F:RNA polymerase II cis-regulatory region sequence-specific DNA binding"/>
    <property type="evidence" value="ECO:0007669"/>
    <property type="project" value="TreeGrafter"/>
</dbReference>
<evidence type="ECO:0000256" key="3">
    <source>
        <dbReference type="ARBA" id="ARBA00022771"/>
    </source>
</evidence>
<feature type="non-terminal residue" evidence="9">
    <location>
        <position position="396"/>
    </location>
</feature>
<sequence>MDPTSQPFQQLSAASPAPFSYDYYLSNGIDGLPRVLPDASATGDSNSQVQETPTQFYTAIDNVVRTIQAKPEILDLKVEAEPKQIEEKQERGDTQQRARGTAKRKRFACDIPGCNKMFADKNNFDSHRRSHTGETPYACPHCPRRFTQGVNLKSHINRHTGARPYKCPECPKMFPQPSNVKAHLKTHVKRDLRAHWICRFGDCQKAFTAKGNLKNHQNIYHVAEIEEFNDRLASVSDKNKLSDKEKDMARYLAEVHNLANKGIKGRGKGRKVKRVHLPPQPPQQQQQQQQSFPSTSAIGTAVYAAPRPMSLLVQGFPNHHHNTAPQLSSFSDFNNPAGYRMNRPPPTAIVFGYGGPPLSLNTRDTYSYHHGTYTDQLSVYGPTSVLHVYKEEQEQE</sequence>
<feature type="domain" description="C2H2-type" evidence="8">
    <location>
        <begin position="107"/>
        <end position="136"/>
    </location>
</feature>
<comment type="caution">
    <text evidence="9">The sequence shown here is derived from an EMBL/GenBank/DDBJ whole genome shotgun (WGS) entry which is preliminary data.</text>
</comment>
<dbReference type="SMART" id="SM00355">
    <property type="entry name" value="ZnF_C2H2"/>
    <property type="match status" value="4"/>
</dbReference>
<dbReference type="SUPFAM" id="SSF57667">
    <property type="entry name" value="beta-beta-alpha zinc fingers"/>
    <property type="match status" value="3"/>
</dbReference>
<evidence type="ECO:0000259" key="8">
    <source>
        <dbReference type="PROSITE" id="PS50157"/>
    </source>
</evidence>
<keyword evidence="1" id="KW-0479">Metal-binding</keyword>
<dbReference type="FunFam" id="3.30.160.60:FF:000218">
    <property type="entry name" value="Zinc finger protein 10"/>
    <property type="match status" value="1"/>
</dbReference>
<dbReference type="Pfam" id="PF00096">
    <property type="entry name" value="zf-C2H2"/>
    <property type="match status" value="4"/>
</dbReference>
<proteinExistence type="predicted"/>
<dbReference type="FunFam" id="3.30.160.60:FF:002343">
    <property type="entry name" value="Zinc finger protein 33A"/>
    <property type="match status" value="1"/>
</dbReference>
<keyword evidence="3 6" id="KW-0863">Zinc-finger</keyword>
<feature type="domain" description="C2H2-type" evidence="8">
    <location>
        <begin position="165"/>
        <end position="192"/>
    </location>
</feature>
<feature type="compositionally biased region" description="Basic residues" evidence="7">
    <location>
        <begin position="263"/>
        <end position="276"/>
    </location>
</feature>
<feature type="domain" description="C2H2-type" evidence="8">
    <location>
        <begin position="137"/>
        <end position="164"/>
    </location>
</feature>
<protein>
    <recommendedName>
        <fullName evidence="5">C2H2 type master regulator of conidiophore development brlA</fullName>
    </recommendedName>
</protein>
<accession>A0AAN6MMY6</accession>
<feature type="domain" description="C2H2-type" evidence="8">
    <location>
        <begin position="196"/>
        <end position="226"/>
    </location>
</feature>
<evidence type="ECO:0000256" key="7">
    <source>
        <dbReference type="SAM" id="MobiDB-lite"/>
    </source>
</evidence>
<dbReference type="PANTHER" id="PTHR14003">
    <property type="entry name" value="TRANSCRIPTIONAL REPRESSOR PROTEIN YY"/>
    <property type="match status" value="1"/>
</dbReference>
<keyword evidence="10" id="KW-1185">Reference proteome</keyword>
<dbReference type="InterPro" id="IPR036236">
    <property type="entry name" value="Znf_C2H2_sf"/>
</dbReference>
<feature type="region of interest" description="Disordered" evidence="7">
    <location>
        <begin position="260"/>
        <end position="294"/>
    </location>
</feature>
<keyword evidence="4" id="KW-0862">Zinc</keyword>
<dbReference type="AlphaFoldDB" id="A0AAN6MMY6"/>
<evidence type="ECO:0000313" key="10">
    <source>
        <dbReference type="Proteomes" id="UP001303889"/>
    </source>
</evidence>
<dbReference type="EMBL" id="MU855463">
    <property type="protein sequence ID" value="KAK3903208.1"/>
    <property type="molecule type" value="Genomic_DNA"/>
</dbReference>
<dbReference type="GO" id="GO:0000981">
    <property type="term" value="F:DNA-binding transcription factor activity, RNA polymerase II-specific"/>
    <property type="evidence" value="ECO:0007669"/>
    <property type="project" value="TreeGrafter"/>
</dbReference>
<dbReference type="Proteomes" id="UP001303889">
    <property type="component" value="Unassembled WGS sequence"/>
</dbReference>
<dbReference type="GO" id="GO:0005667">
    <property type="term" value="C:transcription regulator complex"/>
    <property type="evidence" value="ECO:0007669"/>
    <property type="project" value="TreeGrafter"/>
</dbReference>
<evidence type="ECO:0000256" key="5">
    <source>
        <dbReference type="ARBA" id="ARBA00044085"/>
    </source>
</evidence>
<dbReference type="PANTHER" id="PTHR14003:SF19">
    <property type="entry name" value="YY2 TRANSCRIPTION FACTOR"/>
    <property type="match status" value="1"/>
</dbReference>
<dbReference type="GO" id="GO:0000785">
    <property type="term" value="C:chromatin"/>
    <property type="evidence" value="ECO:0007669"/>
    <property type="project" value="TreeGrafter"/>
</dbReference>
<evidence type="ECO:0000256" key="2">
    <source>
        <dbReference type="ARBA" id="ARBA00022737"/>
    </source>
</evidence>
<dbReference type="GO" id="GO:0008270">
    <property type="term" value="F:zinc ion binding"/>
    <property type="evidence" value="ECO:0007669"/>
    <property type="project" value="UniProtKB-KW"/>
</dbReference>
<dbReference type="InterPro" id="IPR013087">
    <property type="entry name" value="Znf_C2H2_type"/>
</dbReference>